<reference evidence="1" key="2">
    <citation type="journal article" date="2021" name="PeerJ">
        <title>Extensive microbial diversity within the chicken gut microbiome revealed by metagenomics and culture.</title>
        <authorList>
            <person name="Gilroy R."/>
            <person name="Ravi A."/>
            <person name="Getino M."/>
            <person name="Pursley I."/>
            <person name="Horton D.L."/>
            <person name="Alikhan N.F."/>
            <person name="Baker D."/>
            <person name="Gharbi K."/>
            <person name="Hall N."/>
            <person name="Watson M."/>
            <person name="Adriaenssens E.M."/>
            <person name="Foster-Nyarko E."/>
            <person name="Jarju S."/>
            <person name="Secka A."/>
            <person name="Antonio M."/>
            <person name="Oren A."/>
            <person name="Chaudhuri R.R."/>
            <person name="La Ragione R."/>
            <person name="Hildebrand F."/>
            <person name="Pallen M.J."/>
        </authorList>
    </citation>
    <scope>NUCLEOTIDE SEQUENCE</scope>
    <source>
        <strain evidence="1">6276</strain>
    </source>
</reference>
<evidence type="ECO:0000313" key="1">
    <source>
        <dbReference type="EMBL" id="HIS37425.1"/>
    </source>
</evidence>
<protein>
    <submittedName>
        <fullName evidence="1">Uncharacterized protein</fullName>
    </submittedName>
</protein>
<dbReference type="EMBL" id="DVIU01000257">
    <property type="protein sequence ID" value="HIS37425.1"/>
    <property type="molecule type" value="Genomic_DNA"/>
</dbReference>
<gene>
    <name evidence="1" type="ORF">IAC10_12525</name>
</gene>
<dbReference type="Proteomes" id="UP000823928">
    <property type="component" value="Unassembled WGS sequence"/>
</dbReference>
<evidence type="ECO:0000313" key="2">
    <source>
        <dbReference type="Proteomes" id="UP000823928"/>
    </source>
</evidence>
<dbReference type="AlphaFoldDB" id="A0A9D1F1E4"/>
<proteinExistence type="predicted"/>
<feature type="non-terminal residue" evidence="1">
    <location>
        <position position="1"/>
    </location>
</feature>
<sequence>KNEGVPSFFADCLITGKTQMCKILQENFDINPETQVDILRCKNHMLEKLSSSFGVTNKVEDPHYVRETGFDINTKNLLVVYPYKFKEMREPSWAKKYTEDKISLYDIAALCSHENSQKFFDIPSYLSEYLAGKFRYNHHLNLDLIKEFFNRNVTKHPELYSFEFFEKFATRLKATKSLDFQSYFDSIPKYCFNKIDVSDAKKLIEQLKADGSKESLKRLETVSEVYNYIFG</sequence>
<accession>A0A9D1F1E4</accession>
<name>A0A9D1F1E4_9BACT</name>
<organism evidence="1 2">
    <name type="scientific">Candidatus Scatousia excrementigallinarum</name>
    <dbReference type="NCBI Taxonomy" id="2840935"/>
    <lineage>
        <taxon>Bacteria</taxon>
        <taxon>Candidatus Scatousia</taxon>
    </lineage>
</organism>
<comment type="caution">
    <text evidence="1">The sequence shown here is derived from an EMBL/GenBank/DDBJ whole genome shotgun (WGS) entry which is preliminary data.</text>
</comment>
<reference evidence="1" key="1">
    <citation type="submission" date="2020-10" db="EMBL/GenBank/DDBJ databases">
        <authorList>
            <person name="Gilroy R."/>
        </authorList>
    </citation>
    <scope>NUCLEOTIDE SEQUENCE</scope>
    <source>
        <strain evidence="1">6276</strain>
    </source>
</reference>